<reference evidence="2 3" key="1">
    <citation type="submission" date="2024-09" db="EMBL/GenBank/DDBJ databases">
        <title>Genome sequencing and assembly of Phytophthora oleae, isolate VK10A, causative agent of rot of olive drupes.</title>
        <authorList>
            <person name="Conti Taguali S."/>
            <person name="Riolo M."/>
            <person name="La Spada F."/>
            <person name="Cacciola S.O."/>
            <person name="Dionisio G."/>
        </authorList>
    </citation>
    <scope>NUCLEOTIDE SEQUENCE [LARGE SCALE GENOMIC DNA]</scope>
    <source>
        <strain evidence="2 3">VK10A</strain>
    </source>
</reference>
<keyword evidence="3" id="KW-1185">Reference proteome</keyword>
<evidence type="ECO:0000313" key="2">
    <source>
        <dbReference type="EMBL" id="KAL3656314.1"/>
    </source>
</evidence>
<comment type="caution">
    <text evidence="2">The sequence shown here is derived from an EMBL/GenBank/DDBJ whole genome shotgun (WGS) entry which is preliminary data.</text>
</comment>
<name>A0ABD3ETG8_9STRA</name>
<feature type="region of interest" description="Disordered" evidence="1">
    <location>
        <begin position="131"/>
        <end position="154"/>
    </location>
</feature>
<evidence type="ECO:0008006" key="4">
    <source>
        <dbReference type="Google" id="ProtNLM"/>
    </source>
</evidence>
<dbReference type="AlphaFoldDB" id="A0ABD3ETG8"/>
<feature type="compositionally biased region" description="Basic and acidic residues" evidence="1">
    <location>
        <begin position="68"/>
        <end position="86"/>
    </location>
</feature>
<dbReference type="PANTHER" id="PTHR37558:SF1">
    <property type="entry name" value="HTH CENPB-TYPE DOMAIN-CONTAINING PROTEIN"/>
    <property type="match status" value="1"/>
</dbReference>
<evidence type="ECO:0000313" key="3">
    <source>
        <dbReference type="Proteomes" id="UP001632037"/>
    </source>
</evidence>
<feature type="region of interest" description="Disordered" evidence="1">
    <location>
        <begin position="68"/>
        <end position="87"/>
    </location>
</feature>
<sequence>MAETLVASTTFSRKKLSGKNALSRMNQLVLAHREKNKEVALLSGVAEDVTERDLLLDELVELLDDTKRVQESKKEEEQKKRQRDEEAFLTARRAAMERLGQSSTEEGRSRLKNHMRIAQLTSAMLKMKELDIKARREEREEERRDRARERAEERSTKLNFALKTTSVLLSC</sequence>
<dbReference type="EMBL" id="JBIMZQ010000086">
    <property type="protein sequence ID" value="KAL3656314.1"/>
    <property type="molecule type" value="Genomic_DNA"/>
</dbReference>
<accession>A0ABD3ETG8</accession>
<proteinExistence type="predicted"/>
<dbReference type="PANTHER" id="PTHR37558">
    <property type="entry name" value="HTH CENPB-TYPE DOMAIN-CONTAINING PROTEIN"/>
    <property type="match status" value="1"/>
</dbReference>
<evidence type="ECO:0000256" key="1">
    <source>
        <dbReference type="SAM" id="MobiDB-lite"/>
    </source>
</evidence>
<organism evidence="2 3">
    <name type="scientific">Phytophthora oleae</name>
    <dbReference type="NCBI Taxonomy" id="2107226"/>
    <lineage>
        <taxon>Eukaryota</taxon>
        <taxon>Sar</taxon>
        <taxon>Stramenopiles</taxon>
        <taxon>Oomycota</taxon>
        <taxon>Peronosporomycetes</taxon>
        <taxon>Peronosporales</taxon>
        <taxon>Peronosporaceae</taxon>
        <taxon>Phytophthora</taxon>
    </lineage>
</organism>
<gene>
    <name evidence="2" type="ORF">V7S43_018886</name>
</gene>
<protein>
    <recommendedName>
        <fullName evidence="4">Pinin/SDK/MemA protein domain-containing protein</fullName>
    </recommendedName>
</protein>
<dbReference type="Proteomes" id="UP001632037">
    <property type="component" value="Unassembled WGS sequence"/>
</dbReference>